<keyword evidence="7" id="KW-0520">NAD</keyword>
<dbReference type="EMBL" id="CAUYUE010000011">
    <property type="protein sequence ID" value="CAK0784882.1"/>
    <property type="molecule type" value="Genomic_DNA"/>
</dbReference>
<evidence type="ECO:0000256" key="7">
    <source>
        <dbReference type="RuleBase" id="RU365091"/>
    </source>
</evidence>
<evidence type="ECO:0000256" key="1">
    <source>
        <dbReference type="ARBA" id="ARBA00005176"/>
    </source>
</evidence>
<sequence>MAAAGLHRLSFALTLNRQVLFHGLSRLQPASYRFTTRIPRMAFHVRAGATKGNASDQFLAKVHDNDLVKTAGFINGQWVAAMDGSTIEVNNPATDEIIANVACMKAADTKSAIAAASAAFPSWSHKTAKERGSVLRRWYDLVVAAEDDICTIMTVESGKPFKESKGEFVGGAASIEWFAEEGRRVEGDIFATVQQDRRMLAIKQPVGVVAAITPWNFPMSMITRKVAPALAAGCTVILKPAESTPLTALALAELAHRAGIPDGVLNILVGDAKAIGDTLMESAAVRKIGFTGSTRVGKLLFAAAADTVKKVSLELGGNAPFIVFDDADIDQAAAGVVSSAFRNAGQTCICANRIFVQEGIYDDFVDAVTKKVGEFKQGGGLDPSTTLGPLIGHKAVEHVSGHVEDAVAKGATVTIGGKIPDLPEPYNKGSFYAPTVISGATTDMKIFREETFGPAIPLFKFSQDEEAVQLANNTEYGLAAYFFTKDLKRSWKVAEALEFGMVGVNEVGITSEVAPFGGIKHSGIGREHSKYGMDEFLYVKYIQMGLGY</sequence>
<comment type="similarity">
    <text evidence="2 6">Belongs to the aldehyde dehydrogenase family.</text>
</comment>
<name>A0AAV1IDU7_9CHLO</name>
<reference evidence="9 10" key="1">
    <citation type="submission" date="2023-10" db="EMBL/GenBank/DDBJ databases">
        <authorList>
            <person name="Maclean D."/>
            <person name="Macfadyen A."/>
        </authorList>
    </citation>
    <scope>NUCLEOTIDE SEQUENCE [LARGE SCALE GENOMIC DNA]</scope>
</reference>
<dbReference type="SUPFAM" id="SSF53720">
    <property type="entry name" value="ALDH-like"/>
    <property type="match status" value="1"/>
</dbReference>
<dbReference type="InterPro" id="IPR050740">
    <property type="entry name" value="Aldehyde_DH_Superfamily"/>
</dbReference>
<evidence type="ECO:0000256" key="2">
    <source>
        <dbReference type="ARBA" id="ARBA00009986"/>
    </source>
</evidence>
<comment type="pathway">
    <text evidence="1 7">Amino-acid degradation; 4-aminobutanoate degradation.</text>
</comment>
<dbReference type="InterPro" id="IPR010102">
    <property type="entry name" value="Succ_semiAld_DH"/>
</dbReference>
<comment type="subunit">
    <text evidence="7">Homotetramer.</text>
</comment>
<dbReference type="PANTHER" id="PTHR43353">
    <property type="entry name" value="SUCCINATE-SEMIALDEHYDE DEHYDROGENASE, MITOCHONDRIAL"/>
    <property type="match status" value="1"/>
</dbReference>
<dbReference type="GO" id="GO:0009450">
    <property type="term" value="P:gamma-aminobutyric acid catabolic process"/>
    <property type="evidence" value="ECO:0007669"/>
    <property type="project" value="UniProtKB-UniRule"/>
</dbReference>
<dbReference type="FunFam" id="3.40.605.10:FF:000005">
    <property type="entry name" value="Succinate-semialdehyde dehydrogenase I"/>
    <property type="match status" value="1"/>
</dbReference>
<comment type="catalytic activity">
    <reaction evidence="4 7">
        <text>succinate semialdehyde + NAD(+) + H2O = succinate + NADH + 2 H(+)</text>
        <dbReference type="Rhea" id="RHEA:13217"/>
        <dbReference type="ChEBI" id="CHEBI:15377"/>
        <dbReference type="ChEBI" id="CHEBI:15378"/>
        <dbReference type="ChEBI" id="CHEBI:30031"/>
        <dbReference type="ChEBI" id="CHEBI:57540"/>
        <dbReference type="ChEBI" id="CHEBI:57706"/>
        <dbReference type="ChEBI" id="CHEBI:57945"/>
        <dbReference type="EC" id="1.2.1.24"/>
    </reaction>
</comment>
<keyword evidence="10" id="KW-1185">Reference proteome</keyword>
<dbReference type="InterPro" id="IPR016163">
    <property type="entry name" value="Ald_DH_C"/>
</dbReference>
<dbReference type="FunFam" id="3.40.309.10:FF:000004">
    <property type="entry name" value="Succinate-semialdehyde dehydrogenase I"/>
    <property type="match status" value="1"/>
</dbReference>
<dbReference type="InterPro" id="IPR016160">
    <property type="entry name" value="Ald_DH_CS_CYS"/>
</dbReference>
<protein>
    <recommendedName>
        <fullName evidence="7">Succinate-semialdehyde dehydrogenase</fullName>
        <ecNumber evidence="7">1.2.1.24</ecNumber>
    </recommendedName>
</protein>
<evidence type="ECO:0000259" key="8">
    <source>
        <dbReference type="Pfam" id="PF00171"/>
    </source>
</evidence>
<evidence type="ECO:0000256" key="6">
    <source>
        <dbReference type="RuleBase" id="RU003345"/>
    </source>
</evidence>
<dbReference type="AlphaFoldDB" id="A0AAV1IDU7"/>
<dbReference type="Gene3D" id="3.40.309.10">
    <property type="entry name" value="Aldehyde Dehydrogenase, Chain A, domain 2"/>
    <property type="match status" value="1"/>
</dbReference>
<gene>
    <name evidence="9" type="ORF">CVIRNUC_008087</name>
</gene>
<dbReference type="InterPro" id="IPR029510">
    <property type="entry name" value="Ald_DH_CS_GLU"/>
</dbReference>
<dbReference type="GO" id="GO:0004777">
    <property type="term" value="F:succinate-semialdehyde dehydrogenase (NAD+) activity"/>
    <property type="evidence" value="ECO:0007669"/>
    <property type="project" value="UniProtKB-UniRule"/>
</dbReference>
<comment type="caution">
    <text evidence="9">The sequence shown here is derived from an EMBL/GenBank/DDBJ whole genome shotgun (WGS) entry which is preliminary data.</text>
</comment>
<dbReference type="GO" id="GO:0005739">
    <property type="term" value="C:mitochondrion"/>
    <property type="evidence" value="ECO:0007669"/>
    <property type="project" value="UniProtKB-SubCell"/>
</dbReference>
<evidence type="ECO:0000256" key="3">
    <source>
        <dbReference type="ARBA" id="ARBA00023002"/>
    </source>
</evidence>
<keyword evidence="7" id="KW-0496">Mitochondrion</keyword>
<dbReference type="CDD" id="cd07103">
    <property type="entry name" value="ALDH_F5_SSADH_GabD"/>
    <property type="match status" value="1"/>
</dbReference>
<keyword evidence="3 6" id="KW-0560">Oxidoreductase</keyword>
<dbReference type="NCBIfam" id="TIGR01780">
    <property type="entry name" value="SSADH"/>
    <property type="match status" value="1"/>
</dbReference>
<dbReference type="PROSITE" id="PS00687">
    <property type="entry name" value="ALDEHYDE_DEHYDR_GLU"/>
    <property type="match status" value="1"/>
</dbReference>
<dbReference type="PANTHER" id="PTHR43353:SF5">
    <property type="entry name" value="SUCCINATE-SEMIALDEHYDE DEHYDROGENASE, MITOCHONDRIAL"/>
    <property type="match status" value="1"/>
</dbReference>
<organism evidence="9 10">
    <name type="scientific">Coccomyxa viridis</name>
    <dbReference type="NCBI Taxonomy" id="1274662"/>
    <lineage>
        <taxon>Eukaryota</taxon>
        <taxon>Viridiplantae</taxon>
        <taxon>Chlorophyta</taxon>
        <taxon>core chlorophytes</taxon>
        <taxon>Trebouxiophyceae</taxon>
        <taxon>Trebouxiophyceae incertae sedis</taxon>
        <taxon>Coccomyxaceae</taxon>
        <taxon>Coccomyxa</taxon>
    </lineage>
</organism>
<dbReference type="Pfam" id="PF00171">
    <property type="entry name" value="Aldedh"/>
    <property type="match status" value="1"/>
</dbReference>
<feature type="active site" evidence="5">
    <location>
        <position position="314"/>
    </location>
</feature>
<dbReference type="EC" id="1.2.1.24" evidence="7"/>
<evidence type="ECO:0000313" key="10">
    <source>
        <dbReference type="Proteomes" id="UP001314263"/>
    </source>
</evidence>
<dbReference type="InterPro" id="IPR015590">
    <property type="entry name" value="Aldehyde_DH_dom"/>
</dbReference>
<dbReference type="Proteomes" id="UP001314263">
    <property type="component" value="Unassembled WGS sequence"/>
</dbReference>
<dbReference type="PROSITE" id="PS00070">
    <property type="entry name" value="ALDEHYDE_DEHYDR_CYS"/>
    <property type="match status" value="1"/>
</dbReference>
<proteinExistence type="inferred from homology"/>
<dbReference type="InterPro" id="IPR016161">
    <property type="entry name" value="Ald_DH/histidinol_DH"/>
</dbReference>
<evidence type="ECO:0000256" key="5">
    <source>
        <dbReference type="PROSITE-ProRule" id="PRU10007"/>
    </source>
</evidence>
<comment type="subcellular location">
    <subcellularLocation>
        <location evidence="7">Mitochondrion</location>
    </subcellularLocation>
</comment>
<evidence type="ECO:0000313" key="9">
    <source>
        <dbReference type="EMBL" id="CAK0784882.1"/>
    </source>
</evidence>
<dbReference type="InterPro" id="IPR016162">
    <property type="entry name" value="Ald_DH_N"/>
</dbReference>
<evidence type="ECO:0000256" key="4">
    <source>
        <dbReference type="ARBA" id="ARBA00052498"/>
    </source>
</evidence>
<feature type="domain" description="Aldehyde dehydrogenase" evidence="8">
    <location>
        <begin position="78"/>
        <end position="542"/>
    </location>
</feature>
<dbReference type="Gene3D" id="3.40.605.10">
    <property type="entry name" value="Aldehyde Dehydrogenase, Chain A, domain 1"/>
    <property type="match status" value="1"/>
</dbReference>
<accession>A0AAV1IDU7</accession>